<accession>A0A323V0U1</accession>
<keyword evidence="2" id="KW-1185">Reference proteome</keyword>
<reference evidence="1 2" key="1">
    <citation type="submission" date="2018-06" db="EMBL/GenBank/DDBJ databases">
        <title>Azoarcus communis strain SWub3 genome.</title>
        <authorList>
            <person name="Zorraquino Salvo V."/>
            <person name="Toubiana D."/>
            <person name="Blumwald E."/>
        </authorList>
    </citation>
    <scope>NUCLEOTIDE SEQUENCE [LARGE SCALE GENOMIC DNA]</scope>
    <source>
        <strain evidence="1 2">SWub3</strain>
    </source>
</reference>
<dbReference type="Proteomes" id="UP000248259">
    <property type="component" value="Unassembled WGS sequence"/>
</dbReference>
<evidence type="ECO:0000313" key="1">
    <source>
        <dbReference type="EMBL" id="PZA18405.1"/>
    </source>
</evidence>
<dbReference type="EMBL" id="QKOE01000001">
    <property type="protein sequence ID" value="PZA18405.1"/>
    <property type="molecule type" value="Genomic_DNA"/>
</dbReference>
<evidence type="ECO:0000313" key="2">
    <source>
        <dbReference type="Proteomes" id="UP000248259"/>
    </source>
</evidence>
<proteinExistence type="predicted"/>
<gene>
    <name evidence="1" type="ORF">DNK49_02430</name>
</gene>
<dbReference type="RefSeq" id="WP_110522706.1">
    <property type="nucleotide sequence ID" value="NZ_QKOE01000001.1"/>
</dbReference>
<name>A0A323V0U1_9RHOO</name>
<dbReference type="AlphaFoldDB" id="A0A323V0U1"/>
<sequence length="191" mass="20816">MTKNTPEEVENMLDTLIEEGTAASFHVRPSSEDIPYEMSAKRAVGRVVRAVTYPVCANEYEDMTMRELCTLATLAHSNWEACVGEAVPDGCQQLVDSFDGICVLPGAGQIYFDETDFPDAIAGLVAKKLVKVTKVKGWRKTLRSEGEGQLVTLTKKGTELVEAIAGNLGKSLSVLEDPTTRQELLEYAGLD</sequence>
<comment type="caution">
    <text evidence="1">The sequence shown here is derived from an EMBL/GenBank/DDBJ whole genome shotgun (WGS) entry which is preliminary data.</text>
</comment>
<protein>
    <submittedName>
        <fullName evidence="1">Uncharacterized protein</fullName>
    </submittedName>
</protein>
<organism evidence="1 2">
    <name type="scientific">Parazoarcus communis SWub3 = DSM 12120</name>
    <dbReference type="NCBI Taxonomy" id="1121029"/>
    <lineage>
        <taxon>Bacteria</taxon>
        <taxon>Pseudomonadati</taxon>
        <taxon>Pseudomonadota</taxon>
        <taxon>Betaproteobacteria</taxon>
        <taxon>Rhodocyclales</taxon>
        <taxon>Zoogloeaceae</taxon>
        <taxon>Parazoarcus</taxon>
    </lineage>
</organism>